<sequence>MKGIHVKSKPSSPSEKLKFYFETLPNYDEQ</sequence>
<evidence type="ECO:0000313" key="1">
    <source>
        <dbReference type="EMBL" id="SPZ94426.1"/>
    </source>
</evidence>
<dbReference type="Proteomes" id="UP000251241">
    <property type="component" value="Unassembled WGS sequence"/>
</dbReference>
<evidence type="ECO:0000313" key="2">
    <source>
        <dbReference type="Proteomes" id="UP000251241"/>
    </source>
</evidence>
<gene>
    <name evidence="1" type="ORF">NCTC11343_05294</name>
</gene>
<dbReference type="AlphaFoldDB" id="A0A2X2JQV3"/>
<proteinExistence type="predicted"/>
<organism evidence="1 2">
    <name type="scientific">Sphingobacterium multivorum</name>
    <dbReference type="NCBI Taxonomy" id="28454"/>
    <lineage>
        <taxon>Bacteria</taxon>
        <taxon>Pseudomonadati</taxon>
        <taxon>Bacteroidota</taxon>
        <taxon>Sphingobacteriia</taxon>
        <taxon>Sphingobacteriales</taxon>
        <taxon>Sphingobacteriaceae</taxon>
        <taxon>Sphingobacterium</taxon>
    </lineage>
</organism>
<name>A0A2X2JQV3_SPHMU</name>
<accession>A0A2X2JQV3</accession>
<reference evidence="1 2" key="1">
    <citation type="submission" date="2018-06" db="EMBL/GenBank/DDBJ databases">
        <authorList>
            <consortium name="Pathogen Informatics"/>
            <person name="Doyle S."/>
        </authorList>
    </citation>
    <scope>NUCLEOTIDE SEQUENCE [LARGE SCALE GENOMIC DNA]</scope>
    <source>
        <strain evidence="1 2">NCTC11343</strain>
    </source>
</reference>
<protein>
    <submittedName>
        <fullName evidence="1">Uncharacterized protein</fullName>
    </submittedName>
</protein>
<dbReference type="EMBL" id="UAUU01000011">
    <property type="protein sequence ID" value="SPZ94426.1"/>
    <property type="molecule type" value="Genomic_DNA"/>
</dbReference>